<dbReference type="Proteomes" id="UP001529510">
    <property type="component" value="Unassembled WGS sequence"/>
</dbReference>
<reference evidence="1 2" key="1">
    <citation type="submission" date="2024-05" db="EMBL/GenBank/DDBJ databases">
        <title>Genome sequencing and assembly of Indian major carp, Cirrhinus mrigala (Hamilton, 1822).</title>
        <authorList>
            <person name="Mohindra V."/>
            <person name="Chowdhury L.M."/>
            <person name="Lal K."/>
            <person name="Jena J.K."/>
        </authorList>
    </citation>
    <scope>NUCLEOTIDE SEQUENCE [LARGE SCALE GENOMIC DNA]</scope>
    <source>
        <strain evidence="1">CM1030</strain>
        <tissue evidence="1">Blood</tissue>
    </source>
</reference>
<comment type="caution">
    <text evidence="1">The sequence shown here is derived from an EMBL/GenBank/DDBJ whole genome shotgun (WGS) entry which is preliminary data.</text>
</comment>
<proteinExistence type="predicted"/>
<evidence type="ECO:0000313" key="1">
    <source>
        <dbReference type="EMBL" id="KAL0174712.1"/>
    </source>
</evidence>
<organism evidence="1 2">
    <name type="scientific">Cirrhinus mrigala</name>
    <name type="common">Mrigala</name>
    <dbReference type="NCBI Taxonomy" id="683832"/>
    <lineage>
        <taxon>Eukaryota</taxon>
        <taxon>Metazoa</taxon>
        <taxon>Chordata</taxon>
        <taxon>Craniata</taxon>
        <taxon>Vertebrata</taxon>
        <taxon>Euteleostomi</taxon>
        <taxon>Actinopterygii</taxon>
        <taxon>Neopterygii</taxon>
        <taxon>Teleostei</taxon>
        <taxon>Ostariophysi</taxon>
        <taxon>Cypriniformes</taxon>
        <taxon>Cyprinidae</taxon>
        <taxon>Labeoninae</taxon>
        <taxon>Labeonini</taxon>
        <taxon>Cirrhinus</taxon>
    </lineage>
</organism>
<dbReference type="PANTHER" id="PTHR16165:SF23">
    <property type="entry name" value="NEUREXOPHILIN AND PC-ESTERASE DOMAIN FAMILY, MEMBER 5"/>
    <property type="match status" value="1"/>
</dbReference>
<keyword evidence="2" id="KW-1185">Reference proteome</keyword>
<dbReference type="PANTHER" id="PTHR16165">
    <property type="entry name" value="NXPE FAMILY MEMBER"/>
    <property type="match status" value="1"/>
</dbReference>
<dbReference type="InterPro" id="IPR026845">
    <property type="entry name" value="NXPH/NXPE"/>
</dbReference>
<gene>
    <name evidence="1" type="ORF">M9458_030680</name>
</gene>
<dbReference type="SUPFAM" id="SSF81296">
    <property type="entry name" value="E set domains"/>
    <property type="match status" value="1"/>
</dbReference>
<dbReference type="AlphaFoldDB" id="A0ABD0PLD6"/>
<accession>A0ABD0PLD6</accession>
<evidence type="ECO:0000313" key="2">
    <source>
        <dbReference type="Proteomes" id="UP001529510"/>
    </source>
</evidence>
<name>A0ABD0PLD6_CIRMR</name>
<protein>
    <submittedName>
        <fullName evidence="1">Uncharacterized protein</fullName>
    </submittedName>
</protein>
<sequence length="172" mass="19281">MSTSPAHTTFIIENLKESYQIVYAKDFENKSKSYGGDFFQAKLFWSETKASVFGEVVDLLNGSYSVRFLLSWVGEAQVAVRLIHSSEAVQVLKRHRDTDSDRVFFNGYYEAPGPNKTRLRETVTCNVNVWELETAAVNTTILVLKKHGAAGDPNRCHAAPSCTTLWVVIETV</sequence>
<dbReference type="GO" id="GO:0007399">
    <property type="term" value="P:nervous system development"/>
    <property type="evidence" value="ECO:0007669"/>
    <property type="project" value="UniProtKB-ARBA"/>
</dbReference>
<dbReference type="InterPro" id="IPR014756">
    <property type="entry name" value="Ig_E-set"/>
</dbReference>
<dbReference type="Pfam" id="PF06312">
    <property type="entry name" value="Neurexophilin"/>
    <property type="match status" value="1"/>
</dbReference>
<dbReference type="EMBL" id="JAMKFB020000015">
    <property type="protein sequence ID" value="KAL0174712.1"/>
    <property type="molecule type" value="Genomic_DNA"/>
</dbReference>